<dbReference type="PANTHER" id="PTHR28152:SF1">
    <property type="entry name" value="HYDROXYACYL-THIOESTER DEHYDRATASE TYPE 2, MITOCHONDRIAL"/>
    <property type="match status" value="1"/>
</dbReference>
<dbReference type="PANTHER" id="PTHR28152">
    <property type="entry name" value="HYDROXYACYL-THIOESTER DEHYDRATASE TYPE 2, MITOCHONDRIAL"/>
    <property type="match status" value="1"/>
</dbReference>
<accession>A0A2T3AT65</accession>
<dbReference type="InParanoid" id="A0A2T3AT65"/>
<proteinExistence type="predicted"/>
<reference evidence="1 2" key="1">
    <citation type="journal article" date="2018" name="New Phytol.">
        <title>Comparative genomics and transcriptomics depict ericoid mycorrhizal fungi as versatile saprotrophs and plant mutualists.</title>
        <authorList>
            <person name="Martino E."/>
            <person name="Morin E."/>
            <person name="Grelet G.A."/>
            <person name="Kuo A."/>
            <person name="Kohler A."/>
            <person name="Daghino S."/>
            <person name="Barry K.W."/>
            <person name="Cichocki N."/>
            <person name="Clum A."/>
            <person name="Dockter R.B."/>
            <person name="Hainaut M."/>
            <person name="Kuo R.C."/>
            <person name="LaButti K."/>
            <person name="Lindahl B.D."/>
            <person name="Lindquist E.A."/>
            <person name="Lipzen A."/>
            <person name="Khouja H.R."/>
            <person name="Magnuson J."/>
            <person name="Murat C."/>
            <person name="Ohm R.A."/>
            <person name="Singer S.W."/>
            <person name="Spatafora J.W."/>
            <person name="Wang M."/>
            <person name="Veneault-Fourrey C."/>
            <person name="Henrissat B."/>
            <person name="Grigoriev I.V."/>
            <person name="Martin F.M."/>
            <person name="Perotto S."/>
        </authorList>
    </citation>
    <scope>NUCLEOTIDE SEQUENCE [LARGE SCALE GENOMIC DNA]</scope>
    <source>
        <strain evidence="1 2">ATCC 22711</strain>
    </source>
</reference>
<evidence type="ECO:0000313" key="1">
    <source>
        <dbReference type="EMBL" id="PSS10679.1"/>
    </source>
</evidence>
<dbReference type="EMBL" id="KZ679016">
    <property type="protein sequence ID" value="PSS10679.1"/>
    <property type="molecule type" value="Genomic_DNA"/>
</dbReference>
<dbReference type="OrthoDB" id="3257538at2759"/>
<evidence type="ECO:0008006" key="3">
    <source>
        <dbReference type="Google" id="ProtNLM"/>
    </source>
</evidence>
<sequence>MPSLRLQSFSPIFRRRVSTEALQSSLHKKLTSRRPNTIFDYLSPTPSHLLNLSLADFLPETCYPPGFPTENLELPHLARHKASPSSVLPQGHHLVYFSPQVPSSKLLPDGTDPLQWPGEPFVRRLWAGGALLFNNDPNNRLGLDNRRAYCREHMPNVLVKGSQGDEKVFVNIERQIGYCGNTSDTAGPFCGSGAGSTIEEDRQTDADAEFSPAIVETRDIVFMREKSIAAIKEDISRPVKILKPSLIPEFSVSLTPTQSLLFRFSALTFNAHAIHLDPQYCREVEGHRDLLVHGPLTLVLMLSVLRSQLKDGEMVRRFDYRNLAPLYANEELRICVRKDRRAKGNKYDVWIEGKEGGYAVKGSAIVEE</sequence>
<dbReference type="GeneID" id="36575103"/>
<dbReference type="InterPro" id="IPR052741">
    <property type="entry name" value="Mitochondrial_HTD2"/>
</dbReference>
<evidence type="ECO:0000313" key="2">
    <source>
        <dbReference type="Proteomes" id="UP000241818"/>
    </source>
</evidence>
<dbReference type="STRING" id="857342.A0A2T3AT65"/>
<protein>
    <recommendedName>
        <fullName evidence="3">MaoC-like domain-containing protein</fullName>
    </recommendedName>
</protein>
<dbReference type="AlphaFoldDB" id="A0A2T3AT65"/>
<dbReference type="Proteomes" id="UP000241818">
    <property type="component" value="Unassembled WGS sequence"/>
</dbReference>
<dbReference type="InterPro" id="IPR029069">
    <property type="entry name" value="HotDog_dom_sf"/>
</dbReference>
<gene>
    <name evidence="1" type="ORF">M430DRAFT_36931</name>
</gene>
<dbReference type="FunCoup" id="A0A2T3AT65">
    <property type="interactions" value="43"/>
</dbReference>
<dbReference type="GO" id="GO:0005739">
    <property type="term" value="C:mitochondrion"/>
    <property type="evidence" value="ECO:0007669"/>
    <property type="project" value="TreeGrafter"/>
</dbReference>
<dbReference type="Gene3D" id="3.10.129.10">
    <property type="entry name" value="Hotdog Thioesterase"/>
    <property type="match status" value="1"/>
</dbReference>
<keyword evidence="2" id="KW-1185">Reference proteome</keyword>
<dbReference type="GO" id="GO:0019171">
    <property type="term" value="F:(3R)-hydroxyacyl-[acyl-carrier-protein] dehydratase activity"/>
    <property type="evidence" value="ECO:0007669"/>
    <property type="project" value="TreeGrafter"/>
</dbReference>
<organism evidence="1 2">
    <name type="scientific">Amorphotheca resinae ATCC 22711</name>
    <dbReference type="NCBI Taxonomy" id="857342"/>
    <lineage>
        <taxon>Eukaryota</taxon>
        <taxon>Fungi</taxon>
        <taxon>Dikarya</taxon>
        <taxon>Ascomycota</taxon>
        <taxon>Pezizomycotina</taxon>
        <taxon>Leotiomycetes</taxon>
        <taxon>Helotiales</taxon>
        <taxon>Amorphothecaceae</taxon>
        <taxon>Amorphotheca</taxon>
    </lineage>
</organism>
<dbReference type="SUPFAM" id="SSF54637">
    <property type="entry name" value="Thioesterase/thiol ester dehydrase-isomerase"/>
    <property type="match status" value="1"/>
</dbReference>
<dbReference type="FunFam" id="3.10.129.10:FF:000112">
    <property type="entry name" value="YALI0A19096p"/>
    <property type="match status" value="1"/>
</dbReference>
<dbReference type="RefSeq" id="XP_024717858.1">
    <property type="nucleotide sequence ID" value="XM_024867022.1"/>
</dbReference>
<name>A0A2T3AT65_AMORE</name>